<dbReference type="Proteomes" id="UP001164693">
    <property type="component" value="Chromosome"/>
</dbReference>
<evidence type="ECO:0008006" key="4">
    <source>
        <dbReference type="Google" id="ProtNLM"/>
    </source>
</evidence>
<evidence type="ECO:0000256" key="1">
    <source>
        <dbReference type="SAM" id="Phobius"/>
    </source>
</evidence>
<feature type="transmembrane region" description="Helical" evidence="1">
    <location>
        <begin position="12"/>
        <end position="36"/>
    </location>
</feature>
<keyword evidence="1" id="KW-0472">Membrane</keyword>
<proteinExistence type="predicted"/>
<evidence type="ECO:0000313" key="2">
    <source>
        <dbReference type="EMBL" id="WAX57114.1"/>
    </source>
</evidence>
<evidence type="ECO:0000313" key="3">
    <source>
        <dbReference type="Proteomes" id="UP001164693"/>
    </source>
</evidence>
<organism evidence="2 3">
    <name type="scientific">Jatrophihabitans cynanchi</name>
    <dbReference type="NCBI Taxonomy" id="2944128"/>
    <lineage>
        <taxon>Bacteria</taxon>
        <taxon>Bacillati</taxon>
        <taxon>Actinomycetota</taxon>
        <taxon>Actinomycetes</taxon>
        <taxon>Jatrophihabitantales</taxon>
        <taxon>Jatrophihabitantaceae</taxon>
        <taxon>Jatrophihabitans</taxon>
    </lineage>
</organism>
<keyword evidence="3" id="KW-1185">Reference proteome</keyword>
<name>A0ABY7JX21_9ACTN</name>
<dbReference type="RefSeq" id="WP_269443650.1">
    <property type="nucleotide sequence ID" value="NZ_CP097463.1"/>
</dbReference>
<gene>
    <name evidence="2" type="ORF">M6B22_21745</name>
</gene>
<keyword evidence="1" id="KW-0812">Transmembrane</keyword>
<accession>A0ABY7JX21</accession>
<dbReference type="EMBL" id="CP097463">
    <property type="protein sequence ID" value="WAX57114.1"/>
    <property type="molecule type" value="Genomic_DNA"/>
</dbReference>
<keyword evidence="1" id="KW-1133">Transmembrane helix</keyword>
<reference evidence="2" key="1">
    <citation type="submission" date="2022-05" db="EMBL/GenBank/DDBJ databases">
        <title>Jatrophihabitans sp. SB3-54 whole genome sequence.</title>
        <authorList>
            <person name="Suh M.K."/>
            <person name="Eom M.K."/>
            <person name="Kim J.S."/>
            <person name="Kim H.S."/>
            <person name="Do H.E."/>
            <person name="Shin Y.K."/>
            <person name="Lee J.-S."/>
        </authorList>
    </citation>
    <scope>NUCLEOTIDE SEQUENCE</scope>
    <source>
        <strain evidence="2">SB3-54</strain>
    </source>
</reference>
<sequence>MTRRARPSGDGGVTLILALIIITTIALVIGATLSLATTNVKATVALRDQAATSYSADGAAQVAVNQLRTGTFPGANCTATATQSLLGFFPATSTVAAGNAAVQCIPDPGNTSNGGGSNSSPGSAILTLSDGTGGERGIYVNTSNNASVKVNGGIFSDSTIFLEGNKSDLQNTNTTNSYVYAMGNCSSSGTSRIISTPAPVCNYSTNPLSAVDRRGKDPGTITGHGSSFDAPAAPTANGTVAPASCSAKTAFEFLPGLYRSAAALNALTNGAGACSGSVWHFNPGTYYFDFTDPGVHQWIVSSGFLVGGTANVSGALTVAKIQNLQNAGQPYCIAPTVGGTTLNGGVRFVFGGDSRMYVTKGLASANPNVQICASNSPSGPPIAIYGLKSGIGSGAFAVAAESGCITNTGYVAQGGDATHCAVVQTTNDPNPALTVYGTTYVPRAVIDLYLNNNTVQVFRWGLVTRALLVGSTGSTNLANAVIDVPNDAPAPFAVPSVLYLNVFVCTGPSACSTAGTPKLRAKVQLSTTTPTTATVLSWSQQR</sequence>
<protein>
    <recommendedName>
        <fullName evidence="4">Type 4 fimbrial biogenesis protein PilX N-terminal domain-containing protein</fullName>
    </recommendedName>
</protein>